<feature type="transmembrane region" description="Helical" evidence="6">
    <location>
        <begin position="124"/>
        <end position="144"/>
    </location>
</feature>
<evidence type="ECO:0000256" key="1">
    <source>
        <dbReference type="ARBA" id="ARBA00004127"/>
    </source>
</evidence>
<comment type="caution">
    <text evidence="8">The sequence shown here is derived from an EMBL/GenBank/DDBJ whole genome shotgun (WGS) entry which is preliminary data.</text>
</comment>
<feature type="compositionally biased region" description="Gly residues" evidence="5">
    <location>
        <begin position="1"/>
        <end position="10"/>
    </location>
</feature>
<keyword evidence="2 6" id="KW-0812">Transmembrane</keyword>
<evidence type="ECO:0000256" key="2">
    <source>
        <dbReference type="ARBA" id="ARBA00022692"/>
    </source>
</evidence>
<dbReference type="AlphaFoldDB" id="A0A413RIS5"/>
<gene>
    <name evidence="8" type="ORF">D1825_14635</name>
</gene>
<accession>A0A413RIS5</accession>
<evidence type="ECO:0000313" key="9">
    <source>
        <dbReference type="Proteomes" id="UP000283374"/>
    </source>
</evidence>
<name>A0A413RIS5_9CELL</name>
<evidence type="ECO:0000256" key="5">
    <source>
        <dbReference type="SAM" id="MobiDB-lite"/>
    </source>
</evidence>
<reference evidence="8 9" key="1">
    <citation type="submission" date="2018-08" db="EMBL/GenBank/DDBJ databases">
        <title>Cellulomonas rhizosphaerae sp. nov., a novel actinomycete isolated from soil.</title>
        <authorList>
            <person name="Tian Y."/>
        </authorList>
    </citation>
    <scope>NUCLEOTIDE SEQUENCE [LARGE SCALE GENOMIC DNA]</scope>
    <source>
        <strain evidence="8 9">NEAU-TCZ24</strain>
    </source>
</reference>
<evidence type="ECO:0000313" key="8">
    <source>
        <dbReference type="EMBL" id="RHA38328.1"/>
    </source>
</evidence>
<feature type="compositionally biased region" description="Low complexity" evidence="5">
    <location>
        <begin position="14"/>
        <end position="26"/>
    </location>
</feature>
<keyword evidence="4 6" id="KW-0472">Membrane</keyword>
<dbReference type="InterPro" id="IPR003807">
    <property type="entry name" value="DUF202"/>
</dbReference>
<organism evidence="8 9">
    <name type="scientific">Cellulomonas rhizosphaerae</name>
    <dbReference type="NCBI Taxonomy" id="2293719"/>
    <lineage>
        <taxon>Bacteria</taxon>
        <taxon>Bacillati</taxon>
        <taxon>Actinomycetota</taxon>
        <taxon>Actinomycetes</taxon>
        <taxon>Micrococcales</taxon>
        <taxon>Cellulomonadaceae</taxon>
        <taxon>Cellulomonas</taxon>
    </lineage>
</organism>
<protein>
    <submittedName>
        <fullName evidence="8">DUF202 domain-containing protein</fullName>
    </submittedName>
</protein>
<dbReference type="Proteomes" id="UP000283374">
    <property type="component" value="Unassembled WGS sequence"/>
</dbReference>
<proteinExistence type="predicted"/>
<evidence type="ECO:0000259" key="7">
    <source>
        <dbReference type="Pfam" id="PF02656"/>
    </source>
</evidence>
<dbReference type="EMBL" id="QWKP01000215">
    <property type="protein sequence ID" value="RHA38328.1"/>
    <property type="molecule type" value="Genomic_DNA"/>
</dbReference>
<feature type="domain" description="DUF202" evidence="7">
    <location>
        <begin position="56"/>
        <end position="118"/>
    </location>
</feature>
<keyword evidence="9" id="KW-1185">Reference proteome</keyword>
<feature type="compositionally biased region" description="Basic residues" evidence="5">
    <location>
        <begin position="27"/>
        <end position="39"/>
    </location>
</feature>
<keyword evidence="3 6" id="KW-1133">Transmembrane helix</keyword>
<feature type="region of interest" description="Disordered" evidence="5">
    <location>
        <begin position="1"/>
        <end position="59"/>
    </location>
</feature>
<feature type="transmembrane region" description="Helical" evidence="6">
    <location>
        <begin position="91"/>
        <end position="112"/>
    </location>
</feature>
<evidence type="ECO:0000256" key="3">
    <source>
        <dbReference type="ARBA" id="ARBA00022989"/>
    </source>
</evidence>
<sequence length="146" mass="15094">MARLGTGGARGADVGAAPGPDRVGAAGRRRDRRRPRGARRQSPVTEAWPTRHEGDAGLQPHRTQLAWRRTSLALLGAAIASVKVLEPVLGPLALVIGIVGIVMAGALAWGSYHRANQEIAGARLVTTCAVVTALLGLGALAFAIGR</sequence>
<evidence type="ECO:0000256" key="6">
    <source>
        <dbReference type="SAM" id="Phobius"/>
    </source>
</evidence>
<dbReference type="Pfam" id="PF02656">
    <property type="entry name" value="DUF202"/>
    <property type="match status" value="1"/>
</dbReference>
<dbReference type="GO" id="GO:0012505">
    <property type="term" value="C:endomembrane system"/>
    <property type="evidence" value="ECO:0007669"/>
    <property type="project" value="UniProtKB-SubCell"/>
</dbReference>
<comment type="subcellular location">
    <subcellularLocation>
        <location evidence="1">Endomembrane system</location>
        <topology evidence="1">Multi-pass membrane protein</topology>
    </subcellularLocation>
</comment>
<evidence type="ECO:0000256" key="4">
    <source>
        <dbReference type="ARBA" id="ARBA00023136"/>
    </source>
</evidence>